<dbReference type="PANTHER" id="PTHR48443:SF2">
    <property type="entry name" value="DNA-DIRECTED RNA POLYMERASE SUBUNIT BETA"/>
    <property type="match status" value="1"/>
</dbReference>
<dbReference type="PANTHER" id="PTHR48443">
    <property type="entry name" value="DNA-DIRECTED RNA POLYMERASE SUBUNIT BETA"/>
    <property type="match status" value="1"/>
</dbReference>
<reference evidence="1 2" key="1">
    <citation type="submission" date="2024-08" db="EMBL/GenBank/DDBJ databases">
        <title>Insights into the chromosomal genome structure of Flemingia macrophylla.</title>
        <authorList>
            <person name="Ding Y."/>
            <person name="Zhao Y."/>
            <person name="Bi W."/>
            <person name="Wu M."/>
            <person name="Zhao G."/>
            <person name="Gong Y."/>
            <person name="Li W."/>
            <person name="Zhang P."/>
        </authorList>
    </citation>
    <scope>NUCLEOTIDE SEQUENCE [LARGE SCALE GENOMIC DNA]</scope>
    <source>
        <strain evidence="1">DYQJB</strain>
        <tissue evidence="1">Leaf</tissue>
    </source>
</reference>
<dbReference type="SUPFAM" id="SSF64484">
    <property type="entry name" value="beta and beta-prime subunits of DNA dependent RNA-polymerase"/>
    <property type="match status" value="1"/>
</dbReference>
<evidence type="ECO:0000313" key="1">
    <source>
        <dbReference type="EMBL" id="KAL2320092.1"/>
    </source>
</evidence>
<gene>
    <name evidence="1" type="ORF">Fmac_029061</name>
</gene>
<dbReference type="EMBL" id="JBGMDY010000010">
    <property type="protein sequence ID" value="KAL2320092.1"/>
    <property type="molecule type" value="Genomic_DNA"/>
</dbReference>
<dbReference type="AlphaFoldDB" id="A0ABD1L9A1"/>
<dbReference type="Proteomes" id="UP001603857">
    <property type="component" value="Unassembled WGS sequence"/>
</dbReference>
<name>A0ABD1L9A1_9FABA</name>
<proteinExistence type="predicted"/>
<keyword evidence="2" id="KW-1185">Reference proteome</keyword>
<evidence type="ECO:0000313" key="2">
    <source>
        <dbReference type="Proteomes" id="UP001603857"/>
    </source>
</evidence>
<protein>
    <submittedName>
        <fullName evidence="1">Uncharacterized protein</fullName>
    </submittedName>
</protein>
<accession>A0ABD1L9A1</accession>
<organism evidence="1 2">
    <name type="scientific">Flemingia macrophylla</name>
    <dbReference type="NCBI Taxonomy" id="520843"/>
    <lineage>
        <taxon>Eukaryota</taxon>
        <taxon>Viridiplantae</taxon>
        <taxon>Streptophyta</taxon>
        <taxon>Embryophyta</taxon>
        <taxon>Tracheophyta</taxon>
        <taxon>Spermatophyta</taxon>
        <taxon>Magnoliopsida</taxon>
        <taxon>eudicotyledons</taxon>
        <taxon>Gunneridae</taxon>
        <taxon>Pentapetalae</taxon>
        <taxon>rosids</taxon>
        <taxon>fabids</taxon>
        <taxon>Fabales</taxon>
        <taxon>Fabaceae</taxon>
        <taxon>Papilionoideae</taxon>
        <taxon>50 kb inversion clade</taxon>
        <taxon>NPAAA clade</taxon>
        <taxon>indigoferoid/millettioid clade</taxon>
        <taxon>Phaseoleae</taxon>
        <taxon>Flemingia</taxon>
    </lineage>
</organism>
<comment type="caution">
    <text evidence="1">The sequence shown here is derived from an EMBL/GenBank/DDBJ whole genome shotgun (WGS) entry which is preliminary data.</text>
</comment>
<sequence length="104" mass="11815">MPTSRVRILLMPQDPLESCEKFKAQNGKRVGLKGMVTKAHCELIGLLRAERVGRVVEEVICYRVILLGITKTSLNTQSFIFETGFQETTRVLAKIRSQRSHSLR</sequence>